<evidence type="ECO:0000256" key="1">
    <source>
        <dbReference type="SAM" id="Phobius"/>
    </source>
</evidence>
<keyword evidence="1" id="KW-1133">Transmembrane helix</keyword>
<gene>
    <name evidence="2" type="ordered locus">LBA0928</name>
</gene>
<keyword evidence="1" id="KW-0472">Membrane</keyword>
<evidence type="ECO:0000313" key="3">
    <source>
        <dbReference type="Proteomes" id="UP000006381"/>
    </source>
</evidence>
<sequence length="27" mass="2764">MNILFGIIGFVVAMTAAVIVTAISIAK</sequence>
<name>Q5FKJ0_LACAC</name>
<accession>Q5FKJ0</accession>
<proteinExistence type="predicted"/>
<keyword evidence="3" id="KW-1185">Reference proteome</keyword>
<dbReference type="Proteomes" id="UP000006381">
    <property type="component" value="Chromosome"/>
</dbReference>
<evidence type="ECO:0000313" key="2">
    <source>
        <dbReference type="EMBL" id="AAV42784.1"/>
    </source>
</evidence>
<organism evidence="3">
    <name type="scientific">Lactobacillus acidophilus (strain ATCC 700396 / NCK56 / N2 / NCFM)</name>
    <dbReference type="NCBI Taxonomy" id="272621"/>
    <lineage>
        <taxon>Bacteria</taxon>
        <taxon>Bacillati</taxon>
        <taxon>Bacillota</taxon>
        <taxon>Bacilli</taxon>
        <taxon>Lactobacillales</taxon>
        <taxon>Lactobacillaceae</taxon>
        <taxon>Lactobacillus</taxon>
    </lineage>
</organism>
<feature type="transmembrane region" description="Helical" evidence="1">
    <location>
        <begin position="6"/>
        <end position="26"/>
    </location>
</feature>
<reference evidence="2 3" key="1">
    <citation type="journal article" date="2005" name="Proc. Natl. Acad. Sci. U.S.A.">
        <title>Complete genome sequence of the probiotic lactic acid bacterium Lactobacillus acidophilus NCFM.</title>
        <authorList>
            <person name="Altermann E."/>
            <person name="Russell W.M."/>
            <person name="Azcarate-Peril M.A."/>
            <person name="Barrangou R."/>
            <person name="Buck B.L."/>
            <person name="McAuliffe O."/>
            <person name="Souther N."/>
            <person name="Dobson A."/>
            <person name="Duong T."/>
            <person name="Callanan M."/>
            <person name="Lick S."/>
            <person name="Hamrick A."/>
            <person name="Cano R."/>
            <person name="Klaenhammer T.R."/>
        </authorList>
    </citation>
    <scope>NUCLEOTIDE SEQUENCE [LARGE SCALE GENOMIC DNA]</scope>
    <source>
        <strain evidence="3">ATCC 700396 / NCK56 / N2 / NCFM</strain>
    </source>
</reference>
<dbReference type="EMBL" id="CP000033">
    <property type="protein sequence ID" value="AAV42784.1"/>
    <property type="molecule type" value="Genomic_DNA"/>
</dbReference>
<dbReference type="KEGG" id="lac:LBA0928"/>
<dbReference type="HOGENOM" id="CLU_221649_0_0_9"/>
<protein>
    <submittedName>
        <fullName evidence="2">Uncharacterized protein</fullName>
    </submittedName>
</protein>
<dbReference type="STRING" id="272621.LBA0928"/>
<dbReference type="BioCyc" id="LACI272621:G1G49-934-MONOMER"/>
<keyword evidence="1" id="KW-0812">Transmembrane</keyword>
<dbReference type="AlphaFoldDB" id="Q5FKJ0"/>